<name>A0ABS2WKH7_9BACL</name>
<accession>A0ABS2WKH7</accession>
<keyword evidence="3" id="KW-1185">Reference proteome</keyword>
<feature type="region of interest" description="Disordered" evidence="1">
    <location>
        <begin position="65"/>
        <end position="87"/>
    </location>
</feature>
<comment type="caution">
    <text evidence="2">The sequence shown here is derived from an EMBL/GenBank/DDBJ whole genome shotgun (WGS) entry which is preliminary data.</text>
</comment>
<feature type="compositionally biased region" description="Polar residues" evidence="1">
    <location>
        <begin position="148"/>
        <end position="157"/>
    </location>
</feature>
<sequence>MDNKMAYTNEKITVIVEKKGKRTVTKSPLSGKSKIVIVINNQFTNAPNTTQIASGAGRSSAAGSNAAIASSNTRQQQSVGAGGKAKNLGIKGKRYEPHIKHGKRDNAKEVVIVINNQVAKRSKRKPISSATQVASGSGTYSTSGTNSAIESSNTKQQHAVGGGPGSRAINKLIKGRRKSVKRSRHSTRLKHRRNSL</sequence>
<reference evidence="2" key="1">
    <citation type="journal article" date="2024" name="Int. J. Syst. Evol. Microbiol.">
        <title>Polycladomyces zharkentensis sp. nov., a novel thermophilic cellulose- and starch-degrading member of the Bacillota from a geothermal aquifer in Kazakhstan.</title>
        <authorList>
            <person name="Mashzhan A."/>
            <person name="Kistaubayeva A."/>
            <person name="Javier-Lopez R."/>
            <person name="Bissenova U."/>
            <person name="Bissenbay A."/>
            <person name="Birkeland N.K."/>
        </authorList>
    </citation>
    <scope>NUCLEOTIDE SEQUENCE</scope>
    <source>
        <strain evidence="2">ZKZ2T</strain>
    </source>
</reference>
<feature type="region of interest" description="Disordered" evidence="1">
    <location>
        <begin position="120"/>
        <end position="196"/>
    </location>
</feature>
<feature type="compositionally biased region" description="Basic residues" evidence="1">
    <location>
        <begin position="173"/>
        <end position="196"/>
    </location>
</feature>
<evidence type="ECO:0000313" key="2">
    <source>
        <dbReference type="EMBL" id="MBN2910048.1"/>
    </source>
</evidence>
<evidence type="ECO:0000313" key="3">
    <source>
        <dbReference type="Proteomes" id="UP001177120"/>
    </source>
</evidence>
<proteinExistence type="predicted"/>
<dbReference type="Proteomes" id="UP001177120">
    <property type="component" value="Unassembled WGS sequence"/>
</dbReference>
<dbReference type="EMBL" id="JAFHAP010000009">
    <property type="protein sequence ID" value="MBN2910048.1"/>
    <property type="molecule type" value="Genomic_DNA"/>
</dbReference>
<evidence type="ECO:0000256" key="1">
    <source>
        <dbReference type="SAM" id="MobiDB-lite"/>
    </source>
</evidence>
<organism evidence="2 3">
    <name type="scientific">Polycladomyces zharkentensis</name>
    <dbReference type="NCBI Taxonomy" id="2807616"/>
    <lineage>
        <taxon>Bacteria</taxon>
        <taxon>Bacillati</taxon>
        <taxon>Bacillota</taxon>
        <taxon>Bacilli</taxon>
        <taxon>Bacillales</taxon>
        <taxon>Thermoactinomycetaceae</taxon>
        <taxon>Polycladomyces</taxon>
    </lineage>
</organism>
<protein>
    <submittedName>
        <fullName evidence="2">Uncharacterized protein</fullName>
    </submittedName>
</protein>
<feature type="compositionally biased region" description="Low complexity" evidence="1">
    <location>
        <begin position="135"/>
        <end position="147"/>
    </location>
</feature>
<gene>
    <name evidence="2" type="ORF">JQC72_11095</name>
</gene>